<dbReference type="EMBL" id="JBGNUJ010000010">
    <property type="protein sequence ID" value="KAL3955732.1"/>
    <property type="molecule type" value="Genomic_DNA"/>
</dbReference>
<sequence>MHDYINTYMHPQAVLVDSTDAEETFFLRGARDEISSTHAALIELPHKPETRLSWITKLDAPALAAWNQVRFDIMVRAPPTGTGNIKRLLNSLARADLGGHSIPHLTVELPSLIEKPLQEFLGRYEWPPSAGDEKPLPRMMSLHRRIPSHRISEEESLVRFLESFWPLDPVNSHVLVLSPNAEVTPQFFHYLKFAILYYRYSRAATSEGLELRLMAMGFAVPTVSLDGTQPFSPPRHDAVLFLGDKWVELHAYVSQMINRHSSSPSSPALIAKKEVGKQHPAWMEYAVQLARLRGYFTLYPGKDTAGAIVGVHTDLSDKPEEYGDAGSSSKDREQGGFVDRVSPAFDPGSSVDMLETLPKRGLAHIVMGQQAKSFAKFLMETAQFADEFRRQVGHCSEEDLKSLPLPDSYARDLFCDTKRAG</sequence>
<protein>
    <submittedName>
        <fullName evidence="1">Uncharacterized protein</fullName>
    </submittedName>
</protein>
<evidence type="ECO:0000313" key="2">
    <source>
        <dbReference type="Proteomes" id="UP001638806"/>
    </source>
</evidence>
<gene>
    <name evidence="1" type="ORF">ACCO45_011295</name>
</gene>
<comment type="caution">
    <text evidence="1">The sequence shown here is derived from an EMBL/GenBank/DDBJ whole genome shotgun (WGS) entry which is preliminary data.</text>
</comment>
<keyword evidence="2" id="KW-1185">Reference proteome</keyword>
<reference evidence="1" key="1">
    <citation type="submission" date="2024-12" db="EMBL/GenBank/DDBJ databases">
        <title>Comparative genomics and development of molecular markers within Purpureocillium lilacinum and among Purpureocillium species.</title>
        <authorList>
            <person name="Yeh Z.-Y."/>
            <person name="Ni N.-T."/>
            <person name="Lo P.-H."/>
            <person name="Mushyakhwo K."/>
            <person name="Lin C.-F."/>
            <person name="Nai Y.-S."/>
        </authorList>
    </citation>
    <scope>NUCLEOTIDE SEQUENCE</scope>
    <source>
        <strain evidence="1">NCHU-NPUST-175</strain>
    </source>
</reference>
<name>A0ACC4DH75_PURLI</name>
<organism evidence="1 2">
    <name type="scientific">Purpureocillium lilacinum</name>
    <name type="common">Paecilomyces lilacinus</name>
    <dbReference type="NCBI Taxonomy" id="33203"/>
    <lineage>
        <taxon>Eukaryota</taxon>
        <taxon>Fungi</taxon>
        <taxon>Dikarya</taxon>
        <taxon>Ascomycota</taxon>
        <taxon>Pezizomycotina</taxon>
        <taxon>Sordariomycetes</taxon>
        <taxon>Hypocreomycetidae</taxon>
        <taxon>Hypocreales</taxon>
        <taxon>Ophiocordycipitaceae</taxon>
        <taxon>Purpureocillium</taxon>
    </lineage>
</organism>
<proteinExistence type="predicted"/>
<accession>A0ACC4DH75</accession>
<evidence type="ECO:0000313" key="1">
    <source>
        <dbReference type="EMBL" id="KAL3955732.1"/>
    </source>
</evidence>
<dbReference type="Proteomes" id="UP001638806">
    <property type="component" value="Unassembled WGS sequence"/>
</dbReference>